<reference evidence="12" key="2">
    <citation type="submission" date="2021-01" db="UniProtKB">
        <authorList>
            <consortium name="EnsemblMetazoa"/>
        </authorList>
    </citation>
    <scope>IDENTIFICATION</scope>
</reference>
<dbReference type="Gene3D" id="1.20.1070.10">
    <property type="entry name" value="Rhodopsin 7-helix transmembrane proteins"/>
    <property type="match status" value="1"/>
</dbReference>
<evidence type="ECO:0000256" key="7">
    <source>
        <dbReference type="SAM" id="MobiDB-lite"/>
    </source>
</evidence>
<organism evidence="12 13">
    <name type="scientific">Strongylocentrotus purpuratus</name>
    <name type="common">Purple sea urchin</name>
    <dbReference type="NCBI Taxonomy" id="7668"/>
    <lineage>
        <taxon>Eukaryota</taxon>
        <taxon>Metazoa</taxon>
        <taxon>Echinodermata</taxon>
        <taxon>Eleutherozoa</taxon>
        <taxon>Echinozoa</taxon>
        <taxon>Echinoidea</taxon>
        <taxon>Euechinoidea</taxon>
        <taxon>Echinacea</taxon>
        <taxon>Camarodonta</taxon>
        <taxon>Echinidea</taxon>
        <taxon>Strongylocentrotidae</taxon>
        <taxon>Strongylocentrotus</taxon>
    </lineage>
</organism>
<feature type="domain" description="SRCR" evidence="11">
    <location>
        <begin position="22"/>
        <end position="123"/>
    </location>
</feature>
<feature type="transmembrane region" description="Helical" evidence="8">
    <location>
        <begin position="966"/>
        <end position="984"/>
    </location>
</feature>
<dbReference type="GeneID" id="575630"/>
<keyword evidence="2 8" id="KW-0812">Transmembrane</keyword>
<dbReference type="PROSITE" id="PS50221">
    <property type="entry name" value="GAIN_B"/>
    <property type="match status" value="1"/>
</dbReference>
<protein>
    <submittedName>
        <fullName evidence="12">Uncharacterized protein</fullName>
    </submittedName>
</protein>
<dbReference type="AlphaFoldDB" id="A0A7M7HGH1"/>
<dbReference type="PROSITE" id="PS50261">
    <property type="entry name" value="G_PROTEIN_RECEP_F2_4"/>
    <property type="match status" value="1"/>
</dbReference>
<dbReference type="Gene3D" id="3.10.250.10">
    <property type="entry name" value="SRCR-like domain"/>
    <property type="match status" value="2"/>
</dbReference>
<evidence type="ECO:0000259" key="11">
    <source>
        <dbReference type="PROSITE" id="PS50287"/>
    </source>
</evidence>
<evidence type="ECO:0000256" key="8">
    <source>
        <dbReference type="SAM" id="Phobius"/>
    </source>
</evidence>
<dbReference type="RefSeq" id="XP_011664728.2">
    <property type="nucleotide sequence ID" value="XM_011666426.2"/>
</dbReference>
<dbReference type="Proteomes" id="UP000007110">
    <property type="component" value="Unassembled WGS sequence"/>
</dbReference>
<proteinExistence type="predicted"/>
<feature type="disulfide bond" evidence="6">
    <location>
        <begin position="95"/>
        <end position="105"/>
    </location>
</feature>
<feature type="compositionally biased region" description="Low complexity" evidence="7">
    <location>
        <begin position="571"/>
        <end position="591"/>
    </location>
</feature>
<feature type="region of interest" description="Disordered" evidence="7">
    <location>
        <begin position="229"/>
        <end position="591"/>
    </location>
</feature>
<dbReference type="OrthoDB" id="6134459at2759"/>
<evidence type="ECO:0000313" key="12">
    <source>
        <dbReference type="EnsemblMetazoa" id="XP_011664728"/>
    </source>
</evidence>
<dbReference type="GO" id="GO:0004930">
    <property type="term" value="F:G protein-coupled receptor activity"/>
    <property type="evidence" value="ECO:0007669"/>
    <property type="project" value="InterPro"/>
</dbReference>
<evidence type="ECO:0000256" key="1">
    <source>
        <dbReference type="ARBA" id="ARBA00004141"/>
    </source>
</evidence>
<evidence type="ECO:0000256" key="5">
    <source>
        <dbReference type="ARBA" id="ARBA00023157"/>
    </source>
</evidence>
<evidence type="ECO:0000256" key="4">
    <source>
        <dbReference type="ARBA" id="ARBA00023136"/>
    </source>
</evidence>
<dbReference type="PANTHER" id="PTHR47767">
    <property type="entry name" value="ADHESION G PROTEIN-COUPLED RECEPTOR G7"/>
    <property type="match status" value="1"/>
</dbReference>
<feature type="domain" description="SRCR" evidence="11">
    <location>
        <begin position="127"/>
        <end position="170"/>
    </location>
</feature>
<feature type="transmembrane region" description="Helical" evidence="8">
    <location>
        <begin position="932"/>
        <end position="954"/>
    </location>
</feature>
<dbReference type="InterPro" id="IPR036772">
    <property type="entry name" value="SRCR-like_dom_sf"/>
</dbReference>
<evidence type="ECO:0000259" key="10">
    <source>
        <dbReference type="PROSITE" id="PS50261"/>
    </source>
</evidence>
<sequence length="1266" mass="138223">MLRMELYGEGPVPENLEAGPIISLLHGNAPGEGFVLKDDGSSSGFLCGESWNLQSAEVACRMLGFIGIESFTQRVVSSIPFDPISVQVLRDGYICSGREHTLSECTSVTIYPSCTTAAGVVCTNNIVRLSGSSLRQYGHVEIYTNTTGWGSVCAQDWDDQDGQVICRMLGYPGMSRRSSLECQQVTYSYYDWRSPKSLCRVDCYVDDSYPSWSSNAKDGDIDNSFPSWTSDVETTTRQPLQKISTQMMTTVDTASNPTTVRETTTSDPTTVRETTTSNPTTVRETTTSDPTTVRETTTSNPTTVRETTTSDPTTVRETTTSNPTTVRETTTSDPTTVRETTTSNPTTVRETTTSDPTTVRETTTSNPTTVRETTTSNPTTVRETTTSNPTTVRETTTSDPTTVRETTTSDPTTVRETTTSNPTTVRETTTSDPSTVRETTTSDPTTVRETTTSNPTTVRETTTSNPTTVRETTTSDPTTVRETTTSDPTTVRETTTSNPTTVRETTTSNPTTVRETTTSDPTTVRETTTSNPTTVRETTTSNPTTFRQTTAANPTTVRETTAANPTTVRETTTSNPTTVRQTTTSNPTTVSQTSISASTHTTTLSPVKGAIDKILNETITVDNLDIVSVELANVTEDSNKFDVEDLQSVTDKLSSIVEFASNQNLTEEAIVQVSESVIGAVDNILNIPESTFETPSSQQVSKTKNILTTISTLTEAIQKASTKNFTYSGSNIVLAAVKVDRRKFPLTTAIGGAMDDDIDFSANEGSPSNAAGVTSVSLPEAILPSVSGTNQVISVSVFLLNSPKLFQGDRPSSSSTPSSGDEQNQQPKTVSVVASPILTVTIEGIDIKDLPDNESIVFVFPVNQTLIREENDAEVSQRCVYWDIDLGEWSDEGCRTEKMALEGMVSCRCSHLTSFAVLLDIKGSIISKALDVISRIGCIASIICLVITLCVLLGFRKLRRKQPQKILINLSFALLALYVTFVIGIDRPTWRISCTVVAILLHYFCLASLAWMGVEAFNMYMMFVRVLNSYIPKFLLKCAMIGWGIPLVVVIIAVASKWTAYQNYEYCFILPGYSLYFGLILPIGLILSFNGIIFAMVLYKLSCGRISTSKSSTLESKKENIVKARMEAIRRAQNAIAIGTLMGLTWAFGFLSFGGGRYLFNILFTIFNSLQGVFVFLLFGIRQPELREKLKMTKKRFLHGASSARRRSSEFWASSSGTRMTQRPSDVTFISMVKTDSVAEGQASTYFESTLDTGPPLNKLSNDTLL</sequence>
<keyword evidence="3 8" id="KW-1133">Transmembrane helix</keyword>
<feature type="domain" description="GAIN-B" evidence="9">
    <location>
        <begin position="744"/>
        <end position="925"/>
    </location>
</feature>
<dbReference type="GO" id="GO:0007166">
    <property type="term" value="P:cell surface receptor signaling pathway"/>
    <property type="evidence" value="ECO:0007669"/>
    <property type="project" value="InterPro"/>
</dbReference>
<comment type="caution">
    <text evidence="6">Lacks conserved residue(s) required for the propagation of feature annotation.</text>
</comment>
<feature type="transmembrane region" description="Helical" evidence="8">
    <location>
        <begin position="1075"/>
        <end position="1099"/>
    </location>
</feature>
<dbReference type="Gene3D" id="2.60.220.50">
    <property type="match status" value="1"/>
</dbReference>
<name>A0A7M7HGH1_STRPU</name>
<dbReference type="PANTHER" id="PTHR47767:SF1">
    <property type="entry name" value="ADHESION G PROTEIN-COUPLED RECEPTOR G7"/>
    <property type="match status" value="1"/>
</dbReference>
<evidence type="ECO:0000256" key="6">
    <source>
        <dbReference type="PROSITE-ProRule" id="PRU00196"/>
    </source>
</evidence>
<dbReference type="OMA" id="HTNNTEC"/>
<dbReference type="InParanoid" id="A0A7M7HGH1"/>
<dbReference type="InterPro" id="IPR057244">
    <property type="entry name" value="GAIN_B"/>
</dbReference>
<keyword evidence="13" id="KW-1185">Reference proteome</keyword>
<evidence type="ECO:0000256" key="3">
    <source>
        <dbReference type="ARBA" id="ARBA00022989"/>
    </source>
</evidence>
<evidence type="ECO:0000256" key="2">
    <source>
        <dbReference type="ARBA" id="ARBA00022692"/>
    </source>
</evidence>
<keyword evidence="5 6" id="KW-1015">Disulfide bond</keyword>
<feature type="compositionally biased region" description="Polar residues" evidence="7">
    <location>
        <begin position="229"/>
        <end position="570"/>
    </location>
</feature>
<dbReference type="GO" id="GO:0016020">
    <property type="term" value="C:membrane"/>
    <property type="evidence" value="ECO:0007669"/>
    <property type="project" value="UniProtKB-SubCell"/>
</dbReference>
<dbReference type="InterPro" id="IPR000203">
    <property type="entry name" value="GPS"/>
</dbReference>
<dbReference type="SMART" id="SM00303">
    <property type="entry name" value="GPS"/>
    <property type="match status" value="1"/>
</dbReference>
<dbReference type="Pfam" id="PF00530">
    <property type="entry name" value="SRCR"/>
    <property type="match status" value="2"/>
</dbReference>
<feature type="transmembrane region" description="Helical" evidence="8">
    <location>
        <begin position="1034"/>
        <end position="1055"/>
    </location>
</feature>
<dbReference type="InterPro" id="IPR053066">
    <property type="entry name" value="ADGR_G7"/>
</dbReference>
<dbReference type="InterPro" id="IPR017981">
    <property type="entry name" value="GPCR_2-like_7TM"/>
</dbReference>
<dbReference type="InterPro" id="IPR046338">
    <property type="entry name" value="GAIN_dom_sf"/>
</dbReference>
<dbReference type="PRINTS" id="PR00249">
    <property type="entry name" value="GPCRSECRETIN"/>
</dbReference>
<dbReference type="SUPFAM" id="SSF56487">
    <property type="entry name" value="SRCR-like"/>
    <property type="match status" value="2"/>
</dbReference>
<feature type="transmembrane region" description="Helical" evidence="8">
    <location>
        <begin position="990"/>
        <end position="1014"/>
    </location>
</feature>
<feature type="region of interest" description="Disordered" evidence="7">
    <location>
        <begin position="808"/>
        <end position="828"/>
    </location>
</feature>
<feature type="transmembrane region" description="Helical" evidence="8">
    <location>
        <begin position="1159"/>
        <end position="1181"/>
    </location>
</feature>
<feature type="transmembrane region" description="Helical" evidence="8">
    <location>
        <begin position="1135"/>
        <end position="1153"/>
    </location>
</feature>
<dbReference type="EnsemblMetazoa" id="XM_011666426">
    <property type="protein sequence ID" value="XP_011664728"/>
    <property type="gene ID" value="LOC575630"/>
</dbReference>
<dbReference type="SMART" id="SM00202">
    <property type="entry name" value="SR"/>
    <property type="match status" value="2"/>
</dbReference>
<dbReference type="InterPro" id="IPR001190">
    <property type="entry name" value="SRCR"/>
</dbReference>
<accession>A0A7M7HGH1</accession>
<keyword evidence="4 8" id="KW-0472">Membrane</keyword>
<evidence type="ECO:0000259" key="9">
    <source>
        <dbReference type="PROSITE" id="PS50221"/>
    </source>
</evidence>
<dbReference type="KEGG" id="spu:575630"/>
<dbReference type="InterPro" id="IPR000832">
    <property type="entry name" value="GPCR_2_secretin-like"/>
</dbReference>
<comment type="subcellular location">
    <subcellularLocation>
        <location evidence="1">Membrane</location>
        <topology evidence="1">Multi-pass membrane protein</topology>
    </subcellularLocation>
</comment>
<feature type="domain" description="G-protein coupled receptors family 2 profile 2" evidence="10">
    <location>
        <begin position="930"/>
        <end position="1183"/>
    </location>
</feature>
<dbReference type="PROSITE" id="PS50287">
    <property type="entry name" value="SRCR_2"/>
    <property type="match status" value="2"/>
</dbReference>
<evidence type="ECO:0000313" key="13">
    <source>
        <dbReference type="Proteomes" id="UP000007110"/>
    </source>
</evidence>
<dbReference type="Pfam" id="PF00002">
    <property type="entry name" value="7tm_2"/>
    <property type="match status" value="1"/>
</dbReference>
<dbReference type="SUPFAM" id="SSF81321">
    <property type="entry name" value="Family A G protein-coupled receptor-like"/>
    <property type="match status" value="1"/>
</dbReference>
<dbReference type="Pfam" id="PF01825">
    <property type="entry name" value="GPS"/>
    <property type="match status" value="1"/>
</dbReference>
<reference evidence="13" key="1">
    <citation type="submission" date="2015-02" db="EMBL/GenBank/DDBJ databases">
        <title>Genome sequencing for Strongylocentrotus purpuratus.</title>
        <authorList>
            <person name="Murali S."/>
            <person name="Liu Y."/>
            <person name="Vee V."/>
            <person name="English A."/>
            <person name="Wang M."/>
            <person name="Skinner E."/>
            <person name="Han Y."/>
            <person name="Muzny D.M."/>
            <person name="Worley K.C."/>
            <person name="Gibbs R.A."/>
        </authorList>
    </citation>
    <scope>NUCLEOTIDE SEQUENCE</scope>
</reference>
<dbReference type="CDD" id="cd15040">
    <property type="entry name" value="7tmB2_Adhesion"/>
    <property type="match status" value="1"/>
</dbReference>